<evidence type="ECO:0000313" key="1">
    <source>
        <dbReference type="EMBL" id="QDP42903.1"/>
    </source>
</evidence>
<dbReference type="Proteomes" id="UP000317800">
    <property type="component" value="Segment"/>
</dbReference>
<organism evidence="1 2">
    <name type="scientific">Bacillus phage vB_BmeM-Goe8</name>
    <dbReference type="NCBI Taxonomy" id="2593638"/>
    <lineage>
        <taxon>Viruses</taxon>
        <taxon>Duplodnaviria</taxon>
        <taxon>Heunggongvirae</taxon>
        <taxon>Uroviricota</taxon>
        <taxon>Caudoviricetes</taxon>
        <taxon>Herelleviridae</taxon>
        <taxon>Bastillevirinae</taxon>
        <taxon>Goettingenvirus</taxon>
        <taxon>Goettingenvirus goe8</taxon>
    </lineage>
</organism>
<reference evidence="1 2" key="1">
    <citation type="submission" date="2019-06" db="EMBL/GenBank/DDBJ databases">
        <authorList>
            <person name="Hertel R."/>
        </authorList>
    </citation>
    <scope>NUCLEOTIDE SEQUENCE [LARGE SCALE GENOMIC DNA]</scope>
</reference>
<keyword evidence="2" id="KW-1185">Reference proteome</keyword>
<accession>A0A516KMT8</accession>
<sequence>MEIKIDAFDFDILRLVDETGQYIEYNLREELRVNENNLEVEMLNQPAKFIYWASILEKLKYFQEAKELEAEQVTARVDTEAREKYKGTETKATKDVVEAYRKQHEDYIAIMMDLQNYNYIVGRIARIVKAFEQRKDMLQSYGKQIADQKMFGRGAGSTLHDGYNNMTPGGGY</sequence>
<evidence type="ECO:0000313" key="2">
    <source>
        <dbReference type="Proteomes" id="UP000317800"/>
    </source>
</evidence>
<name>A0A516KMT8_9CAUD</name>
<gene>
    <name evidence="1" type="ORF">Goe8_c01300</name>
</gene>
<proteinExistence type="predicted"/>
<protein>
    <submittedName>
        <fullName evidence="1">Uncharacterized protein</fullName>
    </submittedName>
</protein>
<dbReference type="EMBL" id="MN043729">
    <property type="protein sequence ID" value="QDP42903.1"/>
    <property type="molecule type" value="Genomic_DNA"/>
</dbReference>